<dbReference type="RefSeq" id="WP_170138071.1">
    <property type="nucleotide sequence ID" value="NZ_QPJT01000007.1"/>
</dbReference>
<sequence>MTCNVHELKIKIKQKNLLLSSIGRDENAGEGEALKIQCELDRLLYQYYKLIVNN</sequence>
<gene>
    <name evidence="1" type="ORF">DFR58_10732</name>
</gene>
<reference evidence="1 2" key="1">
    <citation type="submission" date="2018-07" db="EMBL/GenBank/DDBJ databases">
        <title>Genomic Encyclopedia of Type Strains, Phase IV (KMG-IV): sequencing the most valuable type-strain genomes for metagenomic binning, comparative biology and taxonomic classification.</title>
        <authorList>
            <person name="Goeker M."/>
        </authorList>
    </citation>
    <scope>NUCLEOTIDE SEQUENCE [LARGE SCALE GENOMIC DNA]</scope>
    <source>
        <strain evidence="1 2">DSM 27016</strain>
    </source>
</reference>
<dbReference type="InterPro" id="IPR037208">
    <property type="entry name" value="Spo0E-like_sf"/>
</dbReference>
<name>A0A369B7I3_9FIRM</name>
<dbReference type="GO" id="GO:0043937">
    <property type="term" value="P:regulation of sporulation"/>
    <property type="evidence" value="ECO:0007669"/>
    <property type="project" value="InterPro"/>
</dbReference>
<evidence type="ECO:0000313" key="2">
    <source>
        <dbReference type="Proteomes" id="UP000253034"/>
    </source>
</evidence>
<dbReference type="Proteomes" id="UP000253034">
    <property type="component" value="Unassembled WGS sequence"/>
</dbReference>
<dbReference type="AlphaFoldDB" id="A0A369B7I3"/>
<evidence type="ECO:0008006" key="3">
    <source>
        <dbReference type="Google" id="ProtNLM"/>
    </source>
</evidence>
<protein>
    <recommendedName>
        <fullName evidence="3">Spo0E like sporulation regulatory protein</fullName>
    </recommendedName>
</protein>
<organism evidence="1 2">
    <name type="scientific">Anaerobacterium chartisolvens</name>
    <dbReference type="NCBI Taxonomy" id="1297424"/>
    <lineage>
        <taxon>Bacteria</taxon>
        <taxon>Bacillati</taxon>
        <taxon>Bacillota</taxon>
        <taxon>Clostridia</taxon>
        <taxon>Eubacteriales</taxon>
        <taxon>Oscillospiraceae</taxon>
        <taxon>Anaerobacterium</taxon>
    </lineage>
</organism>
<accession>A0A369B7I3</accession>
<dbReference type="EMBL" id="QPJT01000007">
    <property type="protein sequence ID" value="RCX17489.1"/>
    <property type="molecule type" value="Genomic_DNA"/>
</dbReference>
<dbReference type="SUPFAM" id="SSF140500">
    <property type="entry name" value="BAS1536-like"/>
    <property type="match status" value="1"/>
</dbReference>
<proteinExistence type="predicted"/>
<evidence type="ECO:0000313" key="1">
    <source>
        <dbReference type="EMBL" id="RCX17489.1"/>
    </source>
</evidence>
<keyword evidence="2" id="KW-1185">Reference proteome</keyword>
<comment type="caution">
    <text evidence="1">The sequence shown here is derived from an EMBL/GenBank/DDBJ whole genome shotgun (WGS) entry which is preliminary data.</text>
</comment>